<dbReference type="PROSITE" id="PS50977">
    <property type="entry name" value="HTH_TETR_2"/>
    <property type="match status" value="1"/>
</dbReference>
<keyword evidence="1" id="KW-0805">Transcription regulation</keyword>
<dbReference type="EMBL" id="JAATEN010000003">
    <property type="protein sequence ID" value="NJP99791.1"/>
    <property type="molecule type" value="Genomic_DNA"/>
</dbReference>
<dbReference type="SUPFAM" id="SSF46689">
    <property type="entry name" value="Homeodomain-like"/>
    <property type="match status" value="1"/>
</dbReference>
<evidence type="ECO:0000256" key="2">
    <source>
        <dbReference type="ARBA" id="ARBA00023125"/>
    </source>
</evidence>
<dbReference type="InterPro" id="IPR001647">
    <property type="entry name" value="HTH_TetR"/>
</dbReference>
<name>A0ABX1BPZ0_9ACTN</name>
<protein>
    <submittedName>
        <fullName evidence="6">TetR/AcrR family transcriptional regulator</fullName>
    </submittedName>
</protein>
<accession>A0ABX1BPZ0</accession>
<dbReference type="SUPFAM" id="SSF48498">
    <property type="entry name" value="Tetracyclin repressor-like, C-terminal domain"/>
    <property type="match status" value="1"/>
</dbReference>
<dbReference type="Proteomes" id="UP000695264">
    <property type="component" value="Unassembled WGS sequence"/>
</dbReference>
<dbReference type="PANTHER" id="PTHR30055">
    <property type="entry name" value="HTH-TYPE TRANSCRIPTIONAL REGULATOR RUTR"/>
    <property type="match status" value="1"/>
</dbReference>
<dbReference type="Gene3D" id="1.10.10.60">
    <property type="entry name" value="Homeodomain-like"/>
    <property type="match status" value="1"/>
</dbReference>
<evidence type="ECO:0000313" key="6">
    <source>
        <dbReference type="EMBL" id="NJP99791.1"/>
    </source>
</evidence>
<organism evidence="6 7">
    <name type="scientific">Streptomyces zingiberis</name>
    <dbReference type="NCBI Taxonomy" id="2053010"/>
    <lineage>
        <taxon>Bacteria</taxon>
        <taxon>Bacillati</taxon>
        <taxon>Actinomycetota</taxon>
        <taxon>Actinomycetes</taxon>
        <taxon>Kitasatosporales</taxon>
        <taxon>Streptomycetaceae</taxon>
        <taxon>Streptomyces</taxon>
    </lineage>
</organism>
<dbReference type="PANTHER" id="PTHR30055:SF149">
    <property type="entry name" value="TETR-FAMILY TRANSCRIPTIONAL REGULATOR"/>
    <property type="match status" value="1"/>
</dbReference>
<dbReference type="Pfam" id="PF16859">
    <property type="entry name" value="TetR_C_11"/>
    <property type="match status" value="1"/>
</dbReference>
<dbReference type="Gene3D" id="1.10.357.10">
    <property type="entry name" value="Tetracycline Repressor, domain 2"/>
    <property type="match status" value="1"/>
</dbReference>
<evidence type="ECO:0000259" key="5">
    <source>
        <dbReference type="PROSITE" id="PS50977"/>
    </source>
</evidence>
<keyword evidence="2 4" id="KW-0238">DNA-binding</keyword>
<dbReference type="InterPro" id="IPR050109">
    <property type="entry name" value="HTH-type_TetR-like_transc_reg"/>
</dbReference>
<feature type="domain" description="HTH tetR-type" evidence="5">
    <location>
        <begin position="28"/>
        <end position="88"/>
    </location>
</feature>
<comment type="caution">
    <text evidence="6">The sequence shown here is derived from an EMBL/GenBank/DDBJ whole genome shotgun (WGS) entry which is preliminary data.</text>
</comment>
<sequence length="210" mass="23133">MVEKAASSACRSLLDCAPGAARRSRLTPERAAELYEAVLGLLREVGYEALTMDAVAQRTRSSKATLYRQWKGKPELVVSALRHGVPPELADVDTGTLRGDMREITRRFDDVKLCHEAELLAALGHAIHRNADLHQALRELLIEPEMRAIDQVLQRAVDRGELDADAPARRYVPHLLIGAVVTTFLIDGVYADSRSLTDYLDSVVLPVLGV</sequence>
<reference evidence="6 7" key="1">
    <citation type="submission" date="2020-03" db="EMBL/GenBank/DDBJ databases">
        <title>WGS of actinomycetes isolated from Thailand.</title>
        <authorList>
            <person name="Thawai C."/>
        </authorList>
    </citation>
    <scope>NUCLEOTIDE SEQUENCE [LARGE SCALE GENOMIC DNA]</scope>
    <source>
        <strain evidence="6 7">PLAI 1-29</strain>
    </source>
</reference>
<evidence type="ECO:0000256" key="4">
    <source>
        <dbReference type="PROSITE-ProRule" id="PRU00335"/>
    </source>
</evidence>
<feature type="DNA-binding region" description="H-T-H motif" evidence="4">
    <location>
        <begin position="51"/>
        <end position="70"/>
    </location>
</feature>
<keyword evidence="3" id="KW-0804">Transcription</keyword>
<dbReference type="InterPro" id="IPR011075">
    <property type="entry name" value="TetR_C"/>
</dbReference>
<dbReference type="RefSeq" id="WP_168100422.1">
    <property type="nucleotide sequence ID" value="NZ_JAATEN010000003.1"/>
</dbReference>
<dbReference type="InterPro" id="IPR036271">
    <property type="entry name" value="Tet_transcr_reg_TetR-rel_C_sf"/>
</dbReference>
<proteinExistence type="predicted"/>
<evidence type="ECO:0000313" key="7">
    <source>
        <dbReference type="Proteomes" id="UP000695264"/>
    </source>
</evidence>
<gene>
    <name evidence="6" type="ORF">HCK00_04345</name>
</gene>
<evidence type="ECO:0000256" key="1">
    <source>
        <dbReference type="ARBA" id="ARBA00023015"/>
    </source>
</evidence>
<keyword evidence="7" id="KW-1185">Reference proteome</keyword>
<dbReference type="Pfam" id="PF00440">
    <property type="entry name" value="TetR_N"/>
    <property type="match status" value="1"/>
</dbReference>
<dbReference type="InterPro" id="IPR009057">
    <property type="entry name" value="Homeodomain-like_sf"/>
</dbReference>
<evidence type="ECO:0000256" key="3">
    <source>
        <dbReference type="ARBA" id="ARBA00023163"/>
    </source>
</evidence>